<proteinExistence type="predicted"/>
<name>G2XXY9_BOTF4</name>
<dbReference type="AlphaFoldDB" id="G2XXY9"/>
<evidence type="ECO:0000313" key="2">
    <source>
        <dbReference type="Proteomes" id="UP000008177"/>
    </source>
</evidence>
<reference evidence="2" key="1">
    <citation type="journal article" date="2011" name="PLoS Genet.">
        <title>Genomic analysis of the necrotrophic fungal pathogens Sclerotinia sclerotiorum and Botrytis cinerea.</title>
        <authorList>
            <person name="Amselem J."/>
            <person name="Cuomo C.A."/>
            <person name="van Kan J.A."/>
            <person name="Viaud M."/>
            <person name="Benito E.P."/>
            <person name="Couloux A."/>
            <person name="Coutinho P.M."/>
            <person name="de Vries R.P."/>
            <person name="Dyer P.S."/>
            <person name="Fillinger S."/>
            <person name="Fournier E."/>
            <person name="Gout L."/>
            <person name="Hahn M."/>
            <person name="Kohn L."/>
            <person name="Lapalu N."/>
            <person name="Plummer K.M."/>
            <person name="Pradier J.M."/>
            <person name="Quevillon E."/>
            <person name="Sharon A."/>
            <person name="Simon A."/>
            <person name="ten Have A."/>
            <person name="Tudzynski B."/>
            <person name="Tudzynski P."/>
            <person name="Wincker P."/>
            <person name="Andrew M."/>
            <person name="Anthouard V."/>
            <person name="Beever R.E."/>
            <person name="Beffa R."/>
            <person name="Benoit I."/>
            <person name="Bouzid O."/>
            <person name="Brault B."/>
            <person name="Chen Z."/>
            <person name="Choquer M."/>
            <person name="Collemare J."/>
            <person name="Cotton P."/>
            <person name="Danchin E.G."/>
            <person name="Da Silva C."/>
            <person name="Gautier A."/>
            <person name="Giraud C."/>
            <person name="Giraud T."/>
            <person name="Gonzalez C."/>
            <person name="Grossetete S."/>
            <person name="Guldener U."/>
            <person name="Henrissat B."/>
            <person name="Howlett B.J."/>
            <person name="Kodira C."/>
            <person name="Kretschmer M."/>
            <person name="Lappartient A."/>
            <person name="Leroch M."/>
            <person name="Levis C."/>
            <person name="Mauceli E."/>
            <person name="Neuveglise C."/>
            <person name="Oeser B."/>
            <person name="Pearson M."/>
            <person name="Poulain J."/>
            <person name="Poussereau N."/>
            <person name="Quesneville H."/>
            <person name="Rascle C."/>
            <person name="Schumacher J."/>
            <person name="Segurens B."/>
            <person name="Sexton A."/>
            <person name="Silva E."/>
            <person name="Sirven C."/>
            <person name="Soanes D.M."/>
            <person name="Talbot N.J."/>
            <person name="Templeton M."/>
            <person name="Yandava C."/>
            <person name="Yarden O."/>
            <person name="Zeng Q."/>
            <person name="Rollins J.A."/>
            <person name="Lebrun M.H."/>
            <person name="Dickman M."/>
        </authorList>
    </citation>
    <scope>NUCLEOTIDE SEQUENCE [LARGE SCALE GENOMIC DNA]</scope>
    <source>
        <strain evidence="2">T4</strain>
    </source>
</reference>
<gene>
    <name evidence="1" type="ORF">BofuT4_uP120320.1</name>
</gene>
<dbReference type="InParanoid" id="G2XXY9"/>
<dbReference type="HOGENOM" id="CLU_3191211_0_0_1"/>
<protein>
    <submittedName>
        <fullName evidence="1">Uncharacterized protein</fullName>
    </submittedName>
</protein>
<dbReference type="EMBL" id="FQ790277">
    <property type="protein sequence ID" value="CCD45326.1"/>
    <property type="molecule type" value="Genomic_DNA"/>
</dbReference>
<organism evidence="1 2">
    <name type="scientific">Botryotinia fuckeliana (strain T4)</name>
    <name type="common">Noble rot fungus</name>
    <name type="synonym">Botrytis cinerea</name>
    <dbReference type="NCBI Taxonomy" id="999810"/>
    <lineage>
        <taxon>Eukaryota</taxon>
        <taxon>Fungi</taxon>
        <taxon>Dikarya</taxon>
        <taxon>Ascomycota</taxon>
        <taxon>Pezizomycotina</taxon>
        <taxon>Leotiomycetes</taxon>
        <taxon>Helotiales</taxon>
        <taxon>Sclerotiniaceae</taxon>
        <taxon>Botrytis</taxon>
    </lineage>
</organism>
<evidence type="ECO:0000313" key="1">
    <source>
        <dbReference type="EMBL" id="CCD45326.1"/>
    </source>
</evidence>
<accession>G2XXY9</accession>
<dbReference type="Proteomes" id="UP000008177">
    <property type="component" value="Unplaced contigs"/>
</dbReference>
<sequence>MFPFSRASLFLFRYSTMNSGDLGLKLPNPTKRQVRMGLPTCTHGSL</sequence>